<dbReference type="RefSeq" id="WP_152716960.1">
    <property type="nucleotide sequence ID" value="NZ_VOSJ01000334.1"/>
</dbReference>
<sequence>MPSRELAASAPWPLNGNPLEQERHTQMLRPTLSQGSITNAPAVGCVAGASRDNLPPDRQRLTVLHVMA</sequence>
<dbReference type="AlphaFoldDB" id="A0A5N7MTA4"/>
<evidence type="ECO:0000313" key="2">
    <source>
        <dbReference type="EMBL" id="MPR30098.1"/>
    </source>
</evidence>
<evidence type="ECO:0000256" key="1">
    <source>
        <dbReference type="SAM" id="MobiDB-lite"/>
    </source>
</evidence>
<dbReference type="Proteomes" id="UP000403266">
    <property type="component" value="Unassembled WGS sequence"/>
</dbReference>
<evidence type="ECO:0000313" key="3">
    <source>
        <dbReference type="Proteomes" id="UP000403266"/>
    </source>
</evidence>
<proteinExistence type="predicted"/>
<dbReference type="Pfam" id="PF05401">
    <property type="entry name" value="NodS"/>
    <property type="match status" value="1"/>
</dbReference>
<dbReference type="GO" id="GO:0008757">
    <property type="term" value="F:S-adenosylmethionine-dependent methyltransferase activity"/>
    <property type="evidence" value="ECO:0007669"/>
    <property type="project" value="InterPro"/>
</dbReference>
<name>A0A5N7MTA4_9HYPH</name>
<dbReference type="EMBL" id="VOSK01000309">
    <property type="protein sequence ID" value="MPR30098.1"/>
    <property type="molecule type" value="Genomic_DNA"/>
</dbReference>
<reference evidence="2 3" key="1">
    <citation type="journal article" date="2019" name="Syst. Appl. Microbiol.">
        <title>Microvirga tunisiensis sp. nov., a root nodule symbiotic bacterium isolated from Lupinus micranthus and L. luteus grown in Northern Tunisia.</title>
        <authorList>
            <person name="Msaddak A."/>
            <person name="Rejili M."/>
            <person name="Duran D."/>
            <person name="Mars M."/>
            <person name="Palacios J.M."/>
            <person name="Ruiz-Argueso T."/>
            <person name="Rey L."/>
            <person name="Imperial J."/>
        </authorList>
    </citation>
    <scope>NUCLEOTIDE SEQUENCE [LARGE SCALE GENOMIC DNA]</scope>
    <source>
        <strain evidence="2 3">Lmie10</strain>
    </source>
</reference>
<dbReference type="InterPro" id="IPR008715">
    <property type="entry name" value="SAM-MeTfrase_NodS-like"/>
</dbReference>
<comment type="caution">
    <text evidence="2">The sequence shown here is derived from an EMBL/GenBank/DDBJ whole genome shotgun (WGS) entry which is preliminary data.</text>
</comment>
<dbReference type="OrthoDB" id="116799at2"/>
<accession>A0A5N7MTA4</accession>
<gene>
    <name evidence="2" type="ORF">FS320_34870</name>
</gene>
<feature type="region of interest" description="Disordered" evidence="1">
    <location>
        <begin position="1"/>
        <end position="21"/>
    </location>
</feature>
<keyword evidence="3" id="KW-1185">Reference proteome</keyword>
<dbReference type="GO" id="GO:0009312">
    <property type="term" value="P:oligosaccharide biosynthetic process"/>
    <property type="evidence" value="ECO:0007669"/>
    <property type="project" value="InterPro"/>
</dbReference>
<organism evidence="2 3">
    <name type="scientific">Microvirga tunisiensis</name>
    <dbReference type="NCBI Taxonomy" id="2108360"/>
    <lineage>
        <taxon>Bacteria</taxon>
        <taxon>Pseudomonadati</taxon>
        <taxon>Pseudomonadota</taxon>
        <taxon>Alphaproteobacteria</taxon>
        <taxon>Hyphomicrobiales</taxon>
        <taxon>Methylobacteriaceae</taxon>
        <taxon>Microvirga</taxon>
    </lineage>
</organism>
<protein>
    <submittedName>
        <fullName evidence="2">Uncharacterized protein</fullName>
    </submittedName>
</protein>